<gene>
    <name evidence="1" type="ORF">BDY19DRAFT_904658</name>
</gene>
<evidence type="ECO:0000313" key="2">
    <source>
        <dbReference type="Proteomes" id="UP001055072"/>
    </source>
</evidence>
<organism evidence="1 2">
    <name type="scientific">Irpex rosettiformis</name>
    <dbReference type="NCBI Taxonomy" id="378272"/>
    <lineage>
        <taxon>Eukaryota</taxon>
        <taxon>Fungi</taxon>
        <taxon>Dikarya</taxon>
        <taxon>Basidiomycota</taxon>
        <taxon>Agaricomycotina</taxon>
        <taxon>Agaricomycetes</taxon>
        <taxon>Polyporales</taxon>
        <taxon>Irpicaceae</taxon>
        <taxon>Irpex</taxon>
    </lineage>
</organism>
<evidence type="ECO:0000313" key="1">
    <source>
        <dbReference type="EMBL" id="KAI0091199.1"/>
    </source>
</evidence>
<proteinExistence type="predicted"/>
<name>A0ACB8UAH9_9APHY</name>
<protein>
    <submittedName>
        <fullName evidence="1">Uncharacterized protein</fullName>
    </submittedName>
</protein>
<sequence>MLAVRGARSAASGSRQVSGIYHYLQNTQLAKPEPAFYDAGNELYHGHLRASNFSTFSIAVAILPRQLYHNDCCPRQLLLPVRRYTMNNKSPTHKVSEVVYVATSVQKTGSQSQNKPTQITISLPSHRMCFAFVNPPIQTTLDWVHEDRGSSRCVEEVEGQSNRKESEIVRISVVMGSFCDCDRFVQVAVQDGRTRAQSGGKKSKEAEEGRDGRGTMVEVGRATKPAAIWLEVGSIFVEIELEGVTRPLVWFSSSLMDRWVVYTTNRTDTSKYDS</sequence>
<keyword evidence="2" id="KW-1185">Reference proteome</keyword>
<reference evidence="1" key="1">
    <citation type="journal article" date="2021" name="Environ. Microbiol.">
        <title>Gene family expansions and transcriptome signatures uncover fungal adaptations to wood decay.</title>
        <authorList>
            <person name="Hage H."/>
            <person name="Miyauchi S."/>
            <person name="Viragh M."/>
            <person name="Drula E."/>
            <person name="Min B."/>
            <person name="Chaduli D."/>
            <person name="Navarro D."/>
            <person name="Favel A."/>
            <person name="Norest M."/>
            <person name="Lesage-Meessen L."/>
            <person name="Balint B."/>
            <person name="Merenyi Z."/>
            <person name="de Eugenio L."/>
            <person name="Morin E."/>
            <person name="Martinez A.T."/>
            <person name="Baldrian P."/>
            <person name="Stursova M."/>
            <person name="Martinez M.J."/>
            <person name="Novotny C."/>
            <person name="Magnuson J.K."/>
            <person name="Spatafora J.W."/>
            <person name="Maurice S."/>
            <person name="Pangilinan J."/>
            <person name="Andreopoulos W."/>
            <person name="LaButti K."/>
            <person name="Hundley H."/>
            <person name="Na H."/>
            <person name="Kuo A."/>
            <person name="Barry K."/>
            <person name="Lipzen A."/>
            <person name="Henrissat B."/>
            <person name="Riley R."/>
            <person name="Ahrendt S."/>
            <person name="Nagy L.G."/>
            <person name="Grigoriev I.V."/>
            <person name="Martin F."/>
            <person name="Rosso M.N."/>
        </authorList>
    </citation>
    <scope>NUCLEOTIDE SEQUENCE</scope>
    <source>
        <strain evidence="1">CBS 384.51</strain>
    </source>
</reference>
<accession>A0ACB8UAH9</accession>
<dbReference type="EMBL" id="MU274906">
    <property type="protein sequence ID" value="KAI0091199.1"/>
    <property type="molecule type" value="Genomic_DNA"/>
</dbReference>
<dbReference type="Proteomes" id="UP001055072">
    <property type="component" value="Unassembled WGS sequence"/>
</dbReference>
<comment type="caution">
    <text evidence="1">The sequence shown here is derived from an EMBL/GenBank/DDBJ whole genome shotgun (WGS) entry which is preliminary data.</text>
</comment>